<evidence type="ECO:0000313" key="1">
    <source>
        <dbReference type="EMBL" id="EEF32136.1"/>
    </source>
</evidence>
<dbReference type="EMBL" id="EQ974188">
    <property type="protein sequence ID" value="EEF32136.1"/>
    <property type="molecule type" value="Genomic_DNA"/>
</dbReference>
<keyword evidence="2" id="KW-1185">Reference proteome</keyword>
<gene>
    <name evidence="1" type="ORF">RCOM_0327240</name>
</gene>
<protein>
    <submittedName>
        <fullName evidence="1">Uncharacterized protein</fullName>
    </submittedName>
</protein>
<sequence>MTPQEVQLHEALVPLTGNAVVRGQKDVLSLVKISDTVFYIILHWGMKRSPTRAPTRLTTSIPILMVFLTRILAVGRKRLPPTVNSMINTFRMQEEVAHKKDEGLPKRVAHAGRPHSGRPMLPHIRYINVRYLKKYFPTIWKMTKEKGS</sequence>
<accession>B9SW61</accession>
<dbReference type="AlphaFoldDB" id="B9SW61"/>
<proteinExistence type="predicted"/>
<dbReference type="Proteomes" id="UP000008311">
    <property type="component" value="Unassembled WGS sequence"/>
</dbReference>
<reference evidence="2" key="1">
    <citation type="journal article" date="2010" name="Nat. Biotechnol.">
        <title>Draft genome sequence of the oilseed species Ricinus communis.</title>
        <authorList>
            <person name="Chan A.P."/>
            <person name="Crabtree J."/>
            <person name="Zhao Q."/>
            <person name="Lorenzi H."/>
            <person name="Orvis J."/>
            <person name="Puiu D."/>
            <person name="Melake-Berhan A."/>
            <person name="Jones K.M."/>
            <person name="Redman J."/>
            <person name="Chen G."/>
            <person name="Cahoon E.B."/>
            <person name="Gedil M."/>
            <person name="Stanke M."/>
            <person name="Haas B.J."/>
            <person name="Wortman J.R."/>
            <person name="Fraser-Liggett C.M."/>
            <person name="Ravel J."/>
            <person name="Rabinowicz P.D."/>
        </authorList>
    </citation>
    <scope>NUCLEOTIDE SEQUENCE [LARGE SCALE GENOMIC DNA]</scope>
    <source>
        <strain evidence="2">cv. Hale</strain>
    </source>
</reference>
<evidence type="ECO:0000313" key="2">
    <source>
        <dbReference type="Proteomes" id="UP000008311"/>
    </source>
</evidence>
<dbReference type="InParanoid" id="B9SW61"/>
<organism evidence="1 2">
    <name type="scientific">Ricinus communis</name>
    <name type="common">Castor bean</name>
    <dbReference type="NCBI Taxonomy" id="3988"/>
    <lineage>
        <taxon>Eukaryota</taxon>
        <taxon>Viridiplantae</taxon>
        <taxon>Streptophyta</taxon>
        <taxon>Embryophyta</taxon>
        <taxon>Tracheophyta</taxon>
        <taxon>Spermatophyta</taxon>
        <taxon>Magnoliopsida</taxon>
        <taxon>eudicotyledons</taxon>
        <taxon>Gunneridae</taxon>
        <taxon>Pentapetalae</taxon>
        <taxon>rosids</taxon>
        <taxon>fabids</taxon>
        <taxon>Malpighiales</taxon>
        <taxon>Euphorbiaceae</taxon>
        <taxon>Acalyphoideae</taxon>
        <taxon>Acalypheae</taxon>
        <taxon>Ricinus</taxon>
    </lineage>
</organism>
<name>B9SW61_RICCO</name>